<comment type="function">
    <text evidence="4">Part of the outer membrane protein assembly complex, which is involved in assembly and insertion of beta-barrel proteins into the outer membrane.</text>
</comment>
<sequence length="384" mass="41437">MKTSTLFLPAVLVALLAGCAGSVEPEYEPRELTDINPQVELDRDWSQGIGEGLGVARYPITPALDDGVLYAADQSGLVRAIDAATGERQWQVELGTPISSGLRAVAGRVYLGTRNGEVVALDQSSGEEQWRARVSSEVLAPPQANNRLLIVQSVDGAVTALDRTTGEEQWVYNSSEPALTLRGTGTPQVIDQVTFAGFANGRLVTLDNRSGQALWDMRVAVPQGRSEVERLVDLDGQPLLTRDGRLYVTSYNGRLLALEATSGEVLWERESSSYLSPMLVGDTLYTVNEASHVLALDALSGRVIWESDALEGRWLTSPTFVDGRIVVGDYEGYIHLLDARSGDLVGRRNVGDSISLEPIGNGQRLYVMTNDGELSAFDVSATGN</sequence>
<dbReference type="InterPro" id="IPR017687">
    <property type="entry name" value="BamB"/>
</dbReference>
<proteinExistence type="inferred from homology"/>
<dbReference type="Pfam" id="PF13360">
    <property type="entry name" value="PQQ_2"/>
    <property type="match status" value="1"/>
</dbReference>
<dbReference type="GO" id="GO:0009279">
    <property type="term" value="C:cell outer membrane"/>
    <property type="evidence" value="ECO:0007669"/>
    <property type="project" value="UniProtKB-SubCell"/>
</dbReference>
<name>A0A1I2YWF0_9GAMM</name>
<dbReference type="PROSITE" id="PS51257">
    <property type="entry name" value="PROKAR_LIPOPROTEIN"/>
    <property type="match status" value="1"/>
</dbReference>
<keyword evidence="3 4" id="KW-0998">Cell outer membrane</keyword>
<evidence type="ECO:0000256" key="3">
    <source>
        <dbReference type="ARBA" id="ARBA00023237"/>
    </source>
</evidence>
<keyword evidence="8" id="KW-1185">Reference proteome</keyword>
<dbReference type="Proteomes" id="UP000199040">
    <property type="component" value="Unassembled WGS sequence"/>
</dbReference>
<dbReference type="SUPFAM" id="SSF50998">
    <property type="entry name" value="Quinoprotein alcohol dehydrogenase-like"/>
    <property type="match status" value="1"/>
</dbReference>
<evidence type="ECO:0000313" key="7">
    <source>
        <dbReference type="EMBL" id="SFH29800.1"/>
    </source>
</evidence>
<dbReference type="NCBIfam" id="TIGR03300">
    <property type="entry name" value="assembly_YfgL"/>
    <property type="match status" value="1"/>
</dbReference>
<keyword evidence="4" id="KW-0564">Palmitate</keyword>
<dbReference type="InterPro" id="IPR011047">
    <property type="entry name" value="Quinoprotein_ADH-like_sf"/>
</dbReference>
<dbReference type="HAMAP" id="MF_00923">
    <property type="entry name" value="OM_assembly_BamB"/>
    <property type="match status" value="1"/>
</dbReference>
<dbReference type="AlphaFoldDB" id="A0A1I2YWF0"/>
<dbReference type="InterPro" id="IPR018391">
    <property type="entry name" value="PQQ_b-propeller_rpt"/>
</dbReference>
<evidence type="ECO:0000256" key="5">
    <source>
        <dbReference type="SAM" id="SignalP"/>
    </source>
</evidence>
<dbReference type="InterPro" id="IPR002372">
    <property type="entry name" value="PQQ_rpt_dom"/>
</dbReference>
<feature type="domain" description="Pyrrolo-quinoline quinone repeat" evidence="6">
    <location>
        <begin position="75"/>
        <end position="306"/>
    </location>
</feature>
<dbReference type="SMART" id="SM00564">
    <property type="entry name" value="PQQ"/>
    <property type="match status" value="7"/>
</dbReference>
<dbReference type="InterPro" id="IPR015943">
    <property type="entry name" value="WD40/YVTN_repeat-like_dom_sf"/>
</dbReference>
<organism evidence="7 8">
    <name type="scientific">Modicisalibacter xianhensis</name>
    <dbReference type="NCBI Taxonomy" id="442341"/>
    <lineage>
        <taxon>Bacteria</taxon>
        <taxon>Pseudomonadati</taxon>
        <taxon>Pseudomonadota</taxon>
        <taxon>Gammaproteobacteria</taxon>
        <taxon>Oceanospirillales</taxon>
        <taxon>Halomonadaceae</taxon>
        <taxon>Modicisalibacter</taxon>
    </lineage>
</organism>
<comment type="subunit">
    <text evidence="4">Part of the Bam complex.</text>
</comment>
<dbReference type="RefSeq" id="WP_092843427.1">
    <property type="nucleotide sequence ID" value="NZ_FOPY01000002.1"/>
</dbReference>
<comment type="subcellular location">
    <subcellularLocation>
        <location evidence="4">Cell outer membrane</location>
        <topology evidence="4">Lipid-anchor</topology>
    </subcellularLocation>
</comment>
<dbReference type="GO" id="GO:0051205">
    <property type="term" value="P:protein insertion into membrane"/>
    <property type="evidence" value="ECO:0007669"/>
    <property type="project" value="UniProtKB-UniRule"/>
</dbReference>
<feature type="chain" id="PRO_5011804415" description="Outer membrane protein assembly factor BamB" evidence="5">
    <location>
        <begin position="23"/>
        <end position="384"/>
    </location>
</feature>
<accession>A0A1I2YWF0</accession>
<dbReference type="GO" id="GO:0043165">
    <property type="term" value="P:Gram-negative-bacterium-type cell outer membrane assembly"/>
    <property type="evidence" value="ECO:0007669"/>
    <property type="project" value="UniProtKB-UniRule"/>
</dbReference>
<dbReference type="Gene3D" id="2.130.10.10">
    <property type="entry name" value="YVTN repeat-like/Quinoprotein amine dehydrogenase"/>
    <property type="match status" value="1"/>
</dbReference>
<evidence type="ECO:0000259" key="6">
    <source>
        <dbReference type="Pfam" id="PF13360"/>
    </source>
</evidence>
<keyword evidence="1 4" id="KW-0732">Signal</keyword>
<reference evidence="7 8" key="1">
    <citation type="submission" date="2016-10" db="EMBL/GenBank/DDBJ databases">
        <authorList>
            <person name="de Groot N.N."/>
        </authorList>
    </citation>
    <scope>NUCLEOTIDE SEQUENCE [LARGE SCALE GENOMIC DNA]</scope>
    <source>
        <strain evidence="7 8">CGMCC 1.6848</strain>
    </source>
</reference>
<dbReference type="STRING" id="442341.SAMN04487959_102197"/>
<keyword evidence="2 4" id="KW-0472">Membrane</keyword>
<evidence type="ECO:0000313" key="8">
    <source>
        <dbReference type="Proteomes" id="UP000199040"/>
    </source>
</evidence>
<keyword evidence="4" id="KW-0449">Lipoprotein</keyword>
<comment type="similarity">
    <text evidence="4">Belongs to the BamB family.</text>
</comment>
<protein>
    <recommendedName>
        <fullName evidence="4">Outer membrane protein assembly factor BamB</fullName>
    </recommendedName>
</protein>
<evidence type="ECO:0000256" key="1">
    <source>
        <dbReference type="ARBA" id="ARBA00022729"/>
    </source>
</evidence>
<gene>
    <name evidence="4" type="primary">bamB</name>
    <name evidence="7" type="ORF">SAMN04487959_102197</name>
</gene>
<dbReference type="PANTHER" id="PTHR34512">
    <property type="entry name" value="CELL SURFACE PROTEIN"/>
    <property type="match status" value="1"/>
</dbReference>
<feature type="signal peptide" evidence="5">
    <location>
        <begin position="1"/>
        <end position="22"/>
    </location>
</feature>
<dbReference type="PANTHER" id="PTHR34512:SF30">
    <property type="entry name" value="OUTER MEMBRANE PROTEIN ASSEMBLY FACTOR BAMB"/>
    <property type="match status" value="1"/>
</dbReference>
<evidence type="ECO:0000256" key="2">
    <source>
        <dbReference type="ARBA" id="ARBA00023136"/>
    </source>
</evidence>
<evidence type="ECO:0000256" key="4">
    <source>
        <dbReference type="HAMAP-Rule" id="MF_00923"/>
    </source>
</evidence>
<dbReference type="EMBL" id="FOPY01000002">
    <property type="protein sequence ID" value="SFH29800.1"/>
    <property type="molecule type" value="Genomic_DNA"/>
</dbReference>